<name>A0A3E0GWH5_9PSEU</name>
<feature type="compositionally biased region" description="Low complexity" evidence="1">
    <location>
        <begin position="61"/>
        <end position="77"/>
    </location>
</feature>
<accession>A0A3E0GWH5</accession>
<evidence type="ECO:0000256" key="1">
    <source>
        <dbReference type="SAM" id="MobiDB-lite"/>
    </source>
</evidence>
<sequence length="207" mass="21612">MAGFVTPELPGMSDVTFPLAADRAQPPAAETPAPPRRVRRARTPSTGTTTKRTPKAKTRARTTSAAATTPTPGSTPAVPREPAGTTHAVDTLRSTLQMSVPLRMFEMRDWADEALHAKAGAGADAVAHHGDDLMFGGKHCASTFNALTDGLAAAALLVGAVDWLELHFCATDHEQCPRGGPITTRAPGPWARPTQPATEPTPGPTLA</sequence>
<dbReference type="Proteomes" id="UP000256269">
    <property type="component" value="Unassembled WGS sequence"/>
</dbReference>
<proteinExistence type="predicted"/>
<feature type="region of interest" description="Disordered" evidence="1">
    <location>
        <begin position="179"/>
        <end position="207"/>
    </location>
</feature>
<feature type="region of interest" description="Disordered" evidence="1">
    <location>
        <begin position="1"/>
        <end position="86"/>
    </location>
</feature>
<dbReference type="AlphaFoldDB" id="A0A3E0GWH5"/>
<protein>
    <submittedName>
        <fullName evidence="2">Uncharacterized protein</fullName>
    </submittedName>
</protein>
<evidence type="ECO:0000313" key="3">
    <source>
        <dbReference type="Proteomes" id="UP000256269"/>
    </source>
</evidence>
<dbReference type="EMBL" id="QUNO01000022">
    <property type="protein sequence ID" value="REH31071.1"/>
    <property type="molecule type" value="Genomic_DNA"/>
</dbReference>
<reference evidence="2 3" key="1">
    <citation type="submission" date="2018-08" db="EMBL/GenBank/DDBJ databases">
        <title>Genomic Encyclopedia of Archaeal and Bacterial Type Strains, Phase II (KMG-II): from individual species to whole genera.</title>
        <authorList>
            <person name="Goeker M."/>
        </authorList>
    </citation>
    <scope>NUCLEOTIDE SEQUENCE [LARGE SCALE GENOMIC DNA]</scope>
    <source>
        <strain evidence="2 3">DSM 45791</strain>
    </source>
</reference>
<organism evidence="2 3">
    <name type="scientific">Kutzneria buriramensis</name>
    <dbReference type="NCBI Taxonomy" id="1045776"/>
    <lineage>
        <taxon>Bacteria</taxon>
        <taxon>Bacillati</taxon>
        <taxon>Actinomycetota</taxon>
        <taxon>Actinomycetes</taxon>
        <taxon>Pseudonocardiales</taxon>
        <taxon>Pseudonocardiaceae</taxon>
        <taxon>Kutzneria</taxon>
    </lineage>
</organism>
<comment type="caution">
    <text evidence="2">The sequence shown here is derived from an EMBL/GenBank/DDBJ whole genome shotgun (WGS) entry which is preliminary data.</text>
</comment>
<keyword evidence="3" id="KW-1185">Reference proteome</keyword>
<gene>
    <name evidence="2" type="ORF">BCF44_12294</name>
</gene>
<evidence type="ECO:0000313" key="2">
    <source>
        <dbReference type="EMBL" id="REH31071.1"/>
    </source>
</evidence>